<reference evidence="1" key="1">
    <citation type="submission" date="2018-02" db="EMBL/GenBank/DDBJ databases">
        <title>Rhizophora mucronata_Transcriptome.</title>
        <authorList>
            <person name="Meera S.P."/>
            <person name="Sreeshan A."/>
            <person name="Augustine A."/>
        </authorList>
    </citation>
    <scope>NUCLEOTIDE SEQUENCE</scope>
    <source>
        <tissue evidence="1">Leaf</tissue>
    </source>
</reference>
<dbReference type="EMBL" id="GGEC01064443">
    <property type="protein sequence ID" value="MBX44927.1"/>
    <property type="molecule type" value="Transcribed_RNA"/>
</dbReference>
<protein>
    <submittedName>
        <fullName evidence="1">Uncharacterized protein</fullName>
    </submittedName>
</protein>
<organism evidence="1">
    <name type="scientific">Rhizophora mucronata</name>
    <name type="common">Asiatic mangrove</name>
    <dbReference type="NCBI Taxonomy" id="61149"/>
    <lineage>
        <taxon>Eukaryota</taxon>
        <taxon>Viridiplantae</taxon>
        <taxon>Streptophyta</taxon>
        <taxon>Embryophyta</taxon>
        <taxon>Tracheophyta</taxon>
        <taxon>Spermatophyta</taxon>
        <taxon>Magnoliopsida</taxon>
        <taxon>eudicotyledons</taxon>
        <taxon>Gunneridae</taxon>
        <taxon>Pentapetalae</taxon>
        <taxon>rosids</taxon>
        <taxon>fabids</taxon>
        <taxon>Malpighiales</taxon>
        <taxon>Rhizophoraceae</taxon>
        <taxon>Rhizophora</taxon>
    </lineage>
</organism>
<name>A0A2P2NR07_RHIMU</name>
<sequence>MLILHRFFCEHRIIFIVHVIYHCKGVRFSVAFKESTIFNSSSYKLLSFPLFHTHLIFRAFF</sequence>
<accession>A0A2P2NR07</accession>
<dbReference type="AlphaFoldDB" id="A0A2P2NR07"/>
<proteinExistence type="predicted"/>
<evidence type="ECO:0000313" key="1">
    <source>
        <dbReference type="EMBL" id="MBX44927.1"/>
    </source>
</evidence>